<dbReference type="PANTHER" id="PTHR30570">
    <property type="entry name" value="PERIPLASMIC PHOSPHATE BINDING COMPONENT OF PHOSPHATE ABC TRANSPORTER"/>
    <property type="match status" value="1"/>
</dbReference>
<reference evidence="4 5" key="1">
    <citation type="submission" date="2018-08" db="EMBL/GenBank/DDBJ databases">
        <title>Draft genome sequences of two Aspergillus turcosus clinical strains isolated from bronchoalveolar lavage fluid: one azole-susceptible and the other azole-resistant.</title>
        <authorList>
            <person name="Parent-Michaud M."/>
            <person name="Dufresne P.J."/>
            <person name="Fournier E."/>
            <person name="Martineau C."/>
            <person name="Moreira S."/>
            <person name="Perkins V."/>
            <person name="De Repentigny L."/>
            <person name="Dufresne S.F."/>
        </authorList>
    </citation>
    <scope>NUCLEOTIDE SEQUENCE [LARGE SCALE GENOMIC DNA]</scope>
    <source>
        <strain evidence="4">HMR AF 1038</strain>
    </source>
</reference>
<dbReference type="InterPro" id="IPR024370">
    <property type="entry name" value="PBP_domain"/>
</dbReference>
<dbReference type="EMBL" id="NIDN02000127">
    <property type="protein sequence ID" value="RLL96040.1"/>
    <property type="molecule type" value="Genomic_DNA"/>
</dbReference>
<feature type="signal peptide" evidence="2">
    <location>
        <begin position="1"/>
        <end position="19"/>
    </location>
</feature>
<feature type="domain" description="PBP" evidence="3">
    <location>
        <begin position="85"/>
        <end position="357"/>
    </location>
</feature>
<feature type="chain" id="PRO_5019007803" description="PBP domain-containing protein" evidence="2">
    <location>
        <begin position="20"/>
        <end position="390"/>
    </location>
</feature>
<accession>A0A421D1N4</accession>
<evidence type="ECO:0000313" key="4">
    <source>
        <dbReference type="EMBL" id="RLL96040.1"/>
    </source>
</evidence>
<evidence type="ECO:0000259" key="3">
    <source>
        <dbReference type="Pfam" id="PF12849"/>
    </source>
</evidence>
<proteinExistence type="predicted"/>
<dbReference type="PANTHER" id="PTHR30570:SF6">
    <property type="entry name" value="PHOSPHATE-BINDING PROTEIN PSTS"/>
    <property type="match status" value="1"/>
</dbReference>
<dbReference type="Gene3D" id="3.40.190.10">
    <property type="entry name" value="Periplasmic binding protein-like II"/>
    <property type="match status" value="2"/>
</dbReference>
<organism evidence="4 5">
    <name type="scientific">Aspergillus turcosus</name>
    <dbReference type="NCBI Taxonomy" id="1245748"/>
    <lineage>
        <taxon>Eukaryota</taxon>
        <taxon>Fungi</taxon>
        <taxon>Dikarya</taxon>
        <taxon>Ascomycota</taxon>
        <taxon>Pezizomycotina</taxon>
        <taxon>Eurotiomycetes</taxon>
        <taxon>Eurotiomycetidae</taxon>
        <taxon>Eurotiales</taxon>
        <taxon>Aspergillaceae</taxon>
        <taxon>Aspergillus</taxon>
        <taxon>Aspergillus subgen. Fumigati</taxon>
    </lineage>
</organism>
<dbReference type="SUPFAM" id="SSF53850">
    <property type="entry name" value="Periplasmic binding protein-like II"/>
    <property type="match status" value="1"/>
</dbReference>
<dbReference type="Proteomes" id="UP000215289">
    <property type="component" value="Unassembled WGS sequence"/>
</dbReference>
<evidence type="ECO:0000256" key="1">
    <source>
        <dbReference type="ARBA" id="ARBA00022729"/>
    </source>
</evidence>
<evidence type="ECO:0000313" key="5">
    <source>
        <dbReference type="Proteomes" id="UP000215289"/>
    </source>
</evidence>
<dbReference type="InterPro" id="IPR050811">
    <property type="entry name" value="Phosphate_ABC_transporter"/>
</dbReference>
<protein>
    <recommendedName>
        <fullName evidence="3">PBP domain-containing protein</fullName>
    </recommendedName>
</protein>
<dbReference type="OrthoDB" id="5396650at2759"/>
<gene>
    <name evidence="4" type="ORF">CFD26_105806</name>
</gene>
<keyword evidence="1 2" id="KW-0732">Signal</keyword>
<comment type="caution">
    <text evidence="4">The sequence shown here is derived from an EMBL/GenBank/DDBJ whole genome shotgun (WGS) entry which is preliminary data.</text>
</comment>
<evidence type="ECO:0000256" key="2">
    <source>
        <dbReference type="SAM" id="SignalP"/>
    </source>
</evidence>
<sequence>MRFSTTLSMALYLGLSAAAYDPVYFAGDELPTNKPQTAAAAAAGQAHGRPLVGSVEVLQPTLDPNLTDYVMVKTNLKGNYTFAASDVLAVLSQRWVSAFMKIYPNVNIQIPPPYAGSLGALQLINGSLQGVFVSRELKPSDVQGFQDAFGYPPTSVPISGGSYRLYGFLDSVGFIVNKINPIESLTYDQLDGILSTTHARGTKNLTKWGDVGVTGPLAAAPIKIYGIAPWNGFEEFVRERVLSYNGTRGEWRSGNKTAPNYDPLVTWDATVFNMSRHVAADPAGIAYTGMAYIDAPVKVIGVSESSAPSATVYSPTYENVALAKWPLSRVTYFNSNTDPKKGMDPVLKELQKFIISKQGQKILLDQGIYLPFRAHQQKSSLALLNQVEKE</sequence>
<name>A0A421D1N4_9EURO</name>
<keyword evidence="5" id="KW-1185">Reference proteome</keyword>
<dbReference type="Pfam" id="PF12849">
    <property type="entry name" value="PBP_like_2"/>
    <property type="match status" value="1"/>
</dbReference>
<dbReference type="AlphaFoldDB" id="A0A421D1N4"/>